<keyword evidence="2 3" id="KW-0732">Signal</keyword>
<comment type="caution">
    <text evidence="4">The sequence shown here is derived from an EMBL/GenBank/DDBJ whole genome shotgun (WGS) entry which is preliminary data.</text>
</comment>
<dbReference type="PROSITE" id="PS51257">
    <property type="entry name" value="PROKAR_LIPOPROTEIN"/>
    <property type="match status" value="1"/>
</dbReference>
<keyword evidence="4" id="KW-0449">Lipoprotein</keyword>
<dbReference type="GO" id="GO:0120010">
    <property type="term" value="P:intermembrane phospholipid transfer"/>
    <property type="evidence" value="ECO:0007669"/>
    <property type="project" value="TreeGrafter"/>
</dbReference>
<comment type="similarity">
    <text evidence="1">Belongs to the MlaA family.</text>
</comment>
<sequence length="243" mass="25995">MKRKIIFTAIVVAGLSGCSGQPGADGINDPYESANRQVHAFNRGLDSNVVKPLTSGMSSGDDKPGIGSYALQGIGNFGSNLAEPGKAVNHLLQGKPEPAVKTTFRFMVNSTLGLAGFLDPAAADFALPEQDTDFGQTLAVWGVPEGAYQELPLLGPSTERDTVGRVVDLVIDPMHAVLNLDEWLIGLGARAVSKAGERARFGDSVDSILYESADSYAQTRLIWLQHRRHELGEEGDEIDPYAE</sequence>
<accession>A0A6L6JFR0</accession>
<dbReference type="Proteomes" id="UP000478183">
    <property type="component" value="Unassembled WGS sequence"/>
</dbReference>
<evidence type="ECO:0000256" key="2">
    <source>
        <dbReference type="ARBA" id="ARBA00022729"/>
    </source>
</evidence>
<dbReference type="InterPro" id="IPR007428">
    <property type="entry name" value="MlaA"/>
</dbReference>
<feature type="chain" id="PRO_5027001973" evidence="3">
    <location>
        <begin position="25"/>
        <end position="243"/>
    </location>
</feature>
<dbReference type="GO" id="GO:0016020">
    <property type="term" value="C:membrane"/>
    <property type="evidence" value="ECO:0007669"/>
    <property type="project" value="InterPro"/>
</dbReference>
<gene>
    <name evidence="4" type="ORF">GL286_14530</name>
</gene>
<feature type="signal peptide" evidence="3">
    <location>
        <begin position="1"/>
        <end position="24"/>
    </location>
</feature>
<proteinExistence type="inferred from homology"/>
<dbReference type="EMBL" id="WMIE01000009">
    <property type="protein sequence ID" value="MTH78944.1"/>
    <property type="molecule type" value="Genomic_DNA"/>
</dbReference>
<evidence type="ECO:0000256" key="3">
    <source>
        <dbReference type="SAM" id="SignalP"/>
    </source>
</evidence>
<dbReference type="RefSeq" id="WP_155096302.1">
    <property type="nucleotide sequence ID" value="NZ_WMIE01000009.1"/>
</dbReference>
<dbReference type="AlphaFoldDB" id="A0A6L6JFR0"/>
<reference evidence="4 5" key="1">
    <citation type="submission" date="2019-11" db="EMBL/GenBank/DDBJ databases">
        <authorList>
            <person name="Dong K."/>
        </authorList>
    </citation>
    <scope>NUCLEOTIDE SEQUENCE [LARGE SCALE GENOMIC DNA]</scope>
    <source>
        <strain evidence="4 5">NBRC 111993</strain>
    </source>
</reference>
<name>A0A6L6JFR0_9RHOB</name>
<dbReference type="PANTHER" id="PTHR30035:SF3">
    <property type="entry name" value="INTERMEMBRANE PHOSPHOLIPID TRANSPORT SYSTEM LIPOPROTEIN MLAA"/>
    <property type="match status" value="1"/>
</dbReference>
<dbReference type="OrthoDB" id="9785326at2"/>
<keyword evidence="5" id="KW-1185">Reference proteome</keyword>
<dbReference type="Pfam" id="PF04333">
    <property type="entry name" value="MlaA"/>
    <property type="match status" value="1"/>
</dbReference>
<dbReference type="PRINTS" id="PR01805">
    <property type="entry name" value="VACJLIPOPROT"/>
</dbReference>
<dbReference type="PANTHER" id="PTHR30035">
    <property type="entry name" value="LIPOPROTEIN VACJ-RELATED"/>
    <property type="match status" value="1"/>
</dbReference>
<evidence type="ECO:0000313" key="4">
    <source>
        <dbReference type="EMBL" id="MTH78944.1"/>
    </source>
</evidence>
<evidence type="ECO:0000256" key="1">
    <source>
        <dbReference type="ARBA" id="ARBA00010634"/>
    </source>
</evidence>
<protein>
    <submittedName>
        <fullName evidence="4">VacJ family lipoprotein</fullName>
    </submittedName>
</protein>
<organism evidence="4 5">
    <name type="scientific">Paracoccus aestuariivivens</name>
    <dbReference type="NCBI Taxonomy" id="1820333"/>
    <lineage>
        <taxon>Bacteria</taxon>
        <taxon>Pseudomonadati</taxon>
        <taxon>Pseudomonadota</taxon>
        <taxon>Alphaproteobacteria</taxon>
        <taxon>Rhodobacterales</taxon>
        <taxon>Paracoccaceae</taxon>
        <taxon>Paracoccus</taxon>
    </lineage>
</organism>
<evidence type="ECO:0000313" key="5">
    <source>
        <dbReference type="Proteomes" id="UP000478183"/>
    </source>
</evidence>